<dbReference type="Gene3D" id="3.40.50.720">
    <property type="entry name" value="NAD(P)-binding Rossmann-like Domain"/>
    <property type="match status" value="1"/>
</dbReference>
<keyword evidence="2" id="KW-1185">Reference proteome</keyword>
<dbReference type="OrthoDB" id="2735536at2759"/>
<dbReference type="EMBL" id="MU001499">
    <property type="protein sequence ID" value="KAF2445804.1"/>
    <property type="molecule type" value="Genomic_DNA"/>
</dbReference>
<reference evidence="1" key="1">
    <citation type="journal article" date="2020" name="Stud. Mycol.">
        <title>101 Dothideomycetes genomes: a test case for predicting lifestyles and emergence of pathogens.</title>
        <authorList>
            <person name="Haridas S."/>
            <person name="Albert R."/>
            <person name="Binder M."/>
            <person name="Bloem J."/>
            <person name="Labutti K."/>
            <person name="Salamov A."/>
            <person name="Andreopoulos B."/>
            <person name="Baker S."/>
            <person name="Barry K."/>
            <person name="Bills G."/>
            <person name="Bluhm B."/>
            <person name="Cannon C."/>
            <person name="Castanera R."/>
            <person name="Culley D."/>
            <person name="Daum C."/>
            <person name="Ezra D."/>
            <person name="Gonzalez J."/>
            <person name="Henrissat B."/>
            <person name="Kuo A."/>
            <person name="Liang C."/>
            <person name="Lipzen A."/>
            <person name="Lutzoni F."/>
            <person name="Magnuson J."/>
            <person name="Mondo S."/>
            <person name="Nolan M."/>
            <person name="Ohm R."/>
            <person name="Pangilinan J."/>
            <person name="Park H.-J."/>
            <person name="Ramirez L."/>
            <person name="Alfaro M."/>
            <person name="Sun H."/>
            <person name="Tritt A."/>
            <person name="Yoshinaga Y."/>
            <person name="Zwiers L.-H."/>
            <person name="Turgeon B."/>
            <person name="Goodwin S."/>
            <person name="Spatafora J."/>
            <person name="Crous P."/>
            <person name="Grigoriev I."/>
        </authorList>
    </citation>
    <scope>NUCLEOTIDE SEQUENCE</scope>
    <source>
        <strain evidence="1">CBS 690.94</strain>
    </source>
</reference>
<evidence type="ECO:0000313" key="2">
    <source>
        <dbReference type="Proteomes" id="UP000799764"/>
    </source>
</evidence>
<dbReference type="Proteomes" id="UP000799764">
    <property type="component" value="Unassembled WGS sequence"/>
</dbReference>
<proteinExistence type="predicted"/>
<evidence type="ECO:0000313" key="1">
    <source>
        <dbReference type="EMBL" id="KAF2445804.1"/>
    </source>
</evidence>
<protein>
    <recommendedName>
        <fullName evidence="3">NAD(P)-binding protein</fullName>
    </recommendedName>
</protein>
<sequence length="362" mass="40398">MARRRILLTGVDTLIGGQTLNQLLAYNVSVRAVVSSQDQGQVHLLRQQYPATRYPWLEIAIVPRNRLSTPGAFDDALRDHPEPFDTVIHVVADHFEEADCLARFVTLQTEYILGLLRSINRLNARVHRVVVVTSLSSFARWMVQPGPGPYNPYRPASHQSSDVDPEYILEASQASDNIVYAATKNWMHGARTRFELVYVAAPSVYGPSIRALGNSSDLQEANRRIWNICSSDSHARVRSPPFGIDFYVDVRDLAIAGIQAAFVPQAGNRRFMITAGVMPTGDTIAQLLVSRFPELAGRVRSDGSTPRRPSSNYPSVVLSDTQIAGPILGLVQYRRVEDTLIDVARQIVELQRRQNWRAVVQS</sequence>
<name>A0A9P4UBN9_9PLEO</name>
<accession>A0A9P4UBN9</accession>
<comment type="caution">
    <text evidence="1">The sequence shown here is derived from an EMBL/GenBank/DDBJ whole genome shotgun (WGS) entry which is preliminary data.</text>
</comment>
<dbReference type="InterPro" id="IPR051783">
    <property type="entry name" value="NAD(P)-dependent_oxidoreduct"/>
</dbReference>
<dbReference type="PANTHER" id="PTHR48079:SF9">
    <property type="entry name" value="PUTATIVE-RELATED"/>
    <property type="match status" value="1"/>
</dbReference>
<evidence type="ECO:0008006" key="3">
    <source>
        <dbReference type="Google" id="ProtNLM"/>
    </source>
</evidence>
<dbReference type="PANTHER" id="PTHR48079">
    <property type="entry name" value="PROTEIN YEEZ"/>
    <property type="match status" value="1"/>
</dbReference>
<organism evidence="1 2">
    <name type="scientific">Karstenula rhodostoma CBS 690.94</name>
    <dbReference type="NCBI Taxonomy" id="1392251"/>
    <lineage>
        <taxon>Eukaryota</taxon>
        <taxon>Fungi</taxon>
        <taxon>Dikarya</taxon>
        <taxon>Ascomycota</taxon>
        <taxon>Pezizomycotina</taxon>
        <taxon>Dothideomycetes</taxon>
        <taxon>Pleosporomycetidae</taxon>
        <taxon>Pleosporales</taxon>
        <taxon>Massarineae</taxon>
        <taxon>Didymosphaeriaceae</taxon>
        <taxon>Karstenula</taxon>
    </lineage>
</organism>
<dbReference type="AlphaFoldDB" id="A0A9P4UBN9"/>
<dbReference type="GO" id="GO:0004029">
    <property type="term" value="F:aldehyde dehydrogenase (NAD+) activity"/>
    <property type="evidence" value="ECO:0007669"/>
    <property type="project" value="TreeGrafter"/>
</dbReference>
<dbReference type="GO" id="GO:0005737">
    <property type="term" value="C:cytoplasm"/>
    <property type="evidence" value="ECO:0007669"/>
    <property type="project" value="TreeGrafter"/>
</dbReference>
<dbReference type="SUPFAM" id="SSF51735">
    <property type="entry name" value="NAD(P)-binding Rossmann-fold domains"/>
    <property type="match status" value="1"/>
</dbReference>
<dbReference type="InterPro" id="IPR036291">
    <property type="entry name" value="NAD(P)-bd_dom_sf"/>
</dbReference>
<gene>
    <name evidence="1" type="ORF">P171DRAFT_273505</name>
</gene>